<evidence type="ECO:0000256" key="4">
    <source>
        <dbReference type="ARBA" id="ARBA00023163"/>
    </source>
</evidence>
<evidence type="ECO:0000259" key="5">
    <source>
        <dbReference type="PROSITE" id="PS50931"/>
    </source>
</evidence>
<dbReference type="Proteomes" id="UP000327108">
    <property type="component" value="Unassembled WGS sequence"/>
</dbReference>
<dbReference type="PANTHER" id="PTHR30126">
    <property type="entry name" value="HTH-TYPE TRANSCRIPTIONAL REGULATOR"/>
    <property type="match status" value="1"/>
</dbReference>
<dbReference type="Gene3D" id="3.40.190.290">
    <property type="match status" value="1"/>
</dbReference>
<comment type="similarity">
    <text evidence="1">Belongs to the LysR transcriptional regulatory family.</text>
</comment>
<dbReference type="AlphaFoldDB" id="A0A5N1JV06"/>
<dbReference type="GO" id="GO:0000976">
    <property type="term" value="F:transcription cis-regulatory region binding"/>
    <property type="evidence" value="ECO:0007669"/>
    <property type="project" value="TreeGrafter"/>
</dbReference>
<dbReference type="Gene3D" id="1.10.10.10">
    <property type="entry name" value="Winged helix-like DNA-binding domain superfamily/Winged helix DNA-binding domain"/>
    <property type="match status" value="2"/>
</dbReference>
<dbReference type="Pfam" id="PF03466">
    <property type="entry name" value="LysR_substrate"/>
    <property type="match status" value="1"/>
</dbReference>
<evidence type="ECO:0000256" key="2">
    <source>
        <dbReference type="ARBA" id="ARBA00023015"/>
    </source>
</evidence>
<dbReference type="EMBL" id="VYXQ01000014">
    <property type="protein sequence ID" value="KAA9367068.1"/>
    <property type="molecule type" value="Genomic_DNA"/>
</dbReference>
<name>A0A5N1JV06_9HYPH</name>
<dbReference type="InterPro" id="IPR036390">
    <property type="entry name" value="WH_DNA-bd_sf"/>
</dbReference>
<keyword evidence="7" id="KW-1185">Reference proteome</keyword>
<accession>A0A5N1JV06</accession>
<dbReference type="PROSITE" id="PS50931">
    <property type="entry name" value="HTH_LYSR"/>
    <property type="match status" value="2"/>
</dbReference>
<organism evidence="6 7">
    <name type="scientific">Ochrobactrum quorumnocens</name>
    <dbReference type="NCBI Taxonomy" id="271865"/>
    <lineage>
        <taxon>Bacteria</taxon>
        <taxon>Pseudomonadati</taxon>
        <taxon>Pseudomonadota</taxon>
        <taxon>Alphaproteobacteria</taxon>
        <taxon>Hyphomicrobiales</taxon>
        <taxon>Brucellaceae</taxon>
        <taxon>Brucella/Ochrobactrum group</taxon>
        <taxon>Ochrobactrum</taxon>
    </lineage>
</organism>
<protein>
    <submittedName>
        <fullName evidence="6">LysR family transcriptional regulator</fullName>
    </submittedName>
</protein>
<reference evidence="6 7" key="1">
    <citation type="submission" date="2019-09" db="EMBL/GenBank/DDBJ databases">
        <title>Biological control of the noxious weed angled onion (Allium triquetrum) thwarted by endophytic bacteria in Victoria, Australia.</title>
        <authorList>
            <person name="Tehranchian P."/>
            <person name="Adair R.J."/>
            <person name="Van T.H."/>
            <person name="Morrison P.D."/>
            <person name="Williams H."/>
            <person name="Lawrie A.C."/>
        </authorList>
    </citation>
    <scope>NUCLEOTIDE SEQUENCE [LARGE SCALE GENOMIC DNA]</scope>
    <source>
        <strain evidence="6 7">RPTAtOch1</strain>
    </source>
</reference>
<feature type="domain" description="HTH lysR-type" evidence="5">
    <location>
        <begin position="112"/>
        <end position="169"/>
    </location>
</feature>
<dbReference type="Pfam" id="PF00126">
    <property type="entry name" value="HTH_1"/>
    <property type="match status" value="1"/>
</dbReference>
<evidence type="ECO:0000313" key="7">
    <source>
        <dbReference type="Proteomes" id="UP000327108"/>
    </source>
</evidence>
<dbReference type="SUPFAM" id="SSF53850">
    <property type="entry name" value="Periplasmic binding protein-like II"/>
    <property type="match status" value="1"/>
</dbReference>
<keyword evidence="4" id="KW-0804">Transcription</keyword>
<comment type="caution">
    <text evidence="6">The sequence shown here is derived from an EMBL/GenBank/DDBJ whole genome shotgun (WGS) entry which is preliminary data.</text>
</comment>
<sequence>MLTFCGQSRLRAAATQFGGTVLDSATILTIHSLLSTCSIRETARLEGRAASTVSAALERMESALAIPLLRREGPVLSLTLEAQKRVKLFEEAANLCRSLLAVAGDTTIRPTIRFSALIRFLVAAKTGSIRAAAKELGMGQPQLTRQLSELERNLDCALLLRTRTGVRCTTTGEMVMTLVEAIIRTWEELSHSATDRFRREQLTCRIGSVMPLGHESSIAQILANLTVGWDRLHPRQPLSISANTAEELVSGLKSRRYDAILIDHAEFSKEFDGCVVSDAPLALIGDHRIMAELKGDMAKFLLGHPLALPSVKSGIRQHAMRYLEGVLGPLSPSNLRLIEMDSIPVIINLVTRHGYLSILPEPVVARLPFPITQYPLGAEHRQILSFVWRRNTFAPKMLNEMVSLLTEDSL</sequence>
<evidence type="ECO:0000313" key="6">
    <source>
        <dbReference type="EMBL" id="KAA9367068.1"/>
    </source>
</evidence>
<dbReference type="PANTHER" id="PTHR30126:SF40">
    <property type="entry name" value="HTH-TYPE TRANSCRIPTIONAL REGULATOR GLTR"/>
    <property type="match status" value="1"/>
</dbReference>
<proteinExistence type="inferred from homology"/>
<dbReference type="InterPro" id="IPR036388">
    <property type="entry name" value="WH-like_DNA-bd_sf"/>
</dbReference>
<feature type="domain" description="HTH lysR-type" evidence="5">
    <location>
        <begin position="38"/>
        <end position="79"/>
    </location>
</feature>
<dbReference type="SUPFAM" id="SSF46785">
    <property type="entry name" value="Winged helix' DNA-binding domain"/>
    <property type="match status" value="2"/>
</dbReference>
<keyword evidence="2" id="KW-0805">Transcription regulation</keyword>
<gene>
    <name evidence="6" type="ORF">F3W84_14750</name>
</gene>
<evidence type="ECO:0000256" key="3">
    <source>
        <dbReference type="ARBA" id="ARBA00023125"/>
    </source>
</evidence>
<dbReference type="InterPro" id="IPR005119">
    <property type="entry name" value="LysR_subst-bd"/>
</dbReference>
<evidence type="ECO:0000256" key="1">
    <source>
        <dbReference type="ARBA" id="ARBA00009437"/>
    </source>
</evidence>
<dbReference type="GO" id="GO:0003700">
    <property type="term" value="F:DNA-binding transcription factor activity"/>
    <property type="evidence" value="ECO:0007669"/>
    <property type="project" value="InterPro"/>
</dbReference>
<keyword evidence="3" id="KW-0238">DNA-binding</keyword>
<dbReference type="InterPro" id="IPR000847">
    <property type="entry name" value="LysR_HTH_N"/>
</dbReference>